<reference evidence="2" key="1">
    <citation type="journal article" date="2018" name="BMC Genomics">
        <title>Genomic insights into host adaptation between the wheat stripe rust pathogen (Puccinia striiformis f. sp. tritici) and the barley stripe rust pathogen (Puccinia striiformis f. sp. hordei).</title>
        <authorList>
            <person name="Xia C."/>
            <person name="Wang M."/>
            <person name="Yin C."/>
            <person name="Cornejo O.E."/>
            <person name="Hulbert S.H."/>
            <person name="Chen X."/>
        </authorList>
    </citation>
    <scope>NUCLEOTIDE SEQUENCE [LARGE SCALE GENOMIC DNA]</scope>
    <source>
        <strain evidence="2">93-210</strain>
    </source>
</reference>
<comment type="caution">
    <text evidence="1">The sequence shown here is derived from an EMBL/GenBank/DDBJ whole genome shotgun (WGS) entry which is preliminary data.</text>
</comment>
<gene>
    <name evidence="1" type="ORF">MJO28_011501</name>
</gene>
<protein>
    <submittedName>
        <fullName evidence="1">Uncharacterized protein</fullName>
    </submittedName>
</protein>
<reference evidence="2" key="2">
    <citation type="journal article" date="2018" name="Mol. Plant Microbe Interact.">
        <title>Genome sequence resources for the wheat stripe rust pathogen (Puccinia striiformis f. sp. tritici) and the barley stripe rust pathogen (Puccinia striiformis f. sp. hordei).</title>
        <authorList>
            <person name="Xia C."/>
            <person name="Wang M."/>
            <person name="Yin C."/>
            <person name="Cornejo O.E."/>
            <person name="Hulbert S.H."/>
            <person name="Chen X."/>
        </authorList>
    </citation>
    <scope>NUCLEOTIDE SEQUENCE [LARGE SCALE GENOMIC DNA]</scope>
    <source>
        <strain evidence="2">93-210</strain>
    </source>
</reference>
<reference evidence="1 2" key="3">
    <citation type="journal article" date="2022" name="Microbiol. Spectr.">
        <title>Folding features and dynamics of 3D genome architecture in plant fungal pathogens.</title>
        <authorList>
            <person name="Xia C."/>
        </authorList>
    </citation>
    <scope>NUCLEOTIDE SEQUENCE [LARGE SCALE GENOMIC DNA]</scope>
    <source>
        <strain evidence="1 2">93-210</strain>
    </source>
</reference>
<keyword evidence="2" id="KW-1185">Reference proteome</keyword>
<sequence>MVYFTAWTVFLTLFASCLELLRNSPTLERKNDPKKSMTPSQKLGSRWQGSFNQLFQSLKDEPAWQLMAALQAVSTDSDDEQTL</sequence>
<dbReference type="EMBL" id="CM045875">
    <property type="protein sequence ID" value="KAI7943973.1"/>
    <property type="molecule type" value="Genomic_DNA"/>
</dbReference>
<proteinExistence type="predicted"/>
<dbReference type="Proteomes" id="UP001060170">
    <property type="component" value="Chromosome 11"/>
</dbReference>
<accession>A0ACC0E5C0</accession>
<organism evidence="1 2">
    <name type="scientific">Puccinia striiformis f. sp. tritici</name>
    <dbReference type="NCBI Taxonomy" id="168172"/>
    <lineage>
        <taxon>Eukaryota</taxon>
        <taxon>Fungi</taxon>
        <taxon>Dikarya</taxon>
        <taxon>Basidiomycota</taxon>
        <taxon>Pucciniomycotina</taxon>
        <taxon>Pucciniomycetes</taxon>
        <taxon>Pucciniales</taxon>
        <taxon>Pucciniaceae</taxon>
        <taxon>Puccinia</taxon>
    </lineage>
</organism>
<evidence type="ECO:0000313" key="2">
    <source>
        <dbReference type="Proteomes" id="UP001060170"/>
    </source>
</evidence>
<name>A0ACC0E5C0_9BASI</name>
<evidence type="ECO:0000313" key="1">
    <source>
        <dbReference type="EMBL" id="KAI7943973.1"/>
    </source>
</evidence>
<feature type="non-terminal residue" evidence="1">
    <location>
        <position position="83"/>
    </location>
</feature>